<dbReference type="WBParaSite" id="PSU_v2.g12103.t1">
    <property type="protein sequence ID" value="PSU_v2.g12103.t1"/>
    <property type="gene ID" value="PSU_v2.g12103"/>
</dbReference>
<evidence type="ECO:0000313" key="3">
    <source>
        <dbReference type="WBParaSite" id="PSU_v2.g12103.t1"/>
    </source>
</evidence>
<name>A0A914XYS5_9BILA</name>
<dbReference type="Gene3D" id="2.130.10.120">
    <property type="entry name" value="Prolyl oligopeptidase, N-terminal domain"/>
    <property type="match status" value="1"/>
</dbReference>
<dbReference type="PANTHER" id="PTHR42881:SF2">
    <property type="entry name" value="PROLYL ENDOPEPTIDASE"/>
    <property type="match status" value="1"/>
</dbReference>
<keyword evidence="2" id="KW-1185">Reference proteome</keyword>
<dbReference type="GO" id="GO:0005829">
    <property type="term" value="C:cytosol"/>
    <property type="evidence" value="ECO:0007669"/>
    <property type="project" value="TreeGrafter"/>
</dbReference>
<evidence type="ECO:0000313" key="2">
    <source>
        <dbReference type="Proteomes" id="UP000887577"/>
    </source>
</evidence>
<protein>
    <submittedName>
        <fullName evidence="3">Peptidase S9A N-terminal domain-containing protein</fullName>
    </submittedName>
</protein>
<dbReference type="GO" id="GO:0004252">
    <property type="term" value="F:serine-type endopeptidase activity"/>
    <property type="evidence" value="ECO:0007669"/>
    <property type="project" value="InterPro"/>
</dbReference>
<proteinExistence type="predicted"/>
<dbReference type="InterPro" id="IPR023302">
    <property type="entry name" value="Pept_S9A_N"/>
</dbReference>
<feature type="domain" description="Peptidase S9A N-terminal" evidence="1">
    <location>
        <begin position="44"/>
        <end position="454"/>
    </location>
</feature>
<sequence length="525" mass="60038">MALKIPHLLKLGSRSAQLLSKANTSRINLAKVMSGISIPPSKYPLARRDESIVDDFHGTKVVDPYRWMENPDFPETQAWVTELNKISEPFLAQSEDRDKINHRLTALWDYEKYGCTGFHGDYYYYWYNSGLQNQSVLYQQKNYKEKGTLFFDPNVLAVDGTTALRQSHWTEDGKLWAYGLSEKGSDWMTVMFKSASGEDLSDVIKGVKHSSLAWLHDNSGVFYSRYPEHKGAAEGTSVEKHEYHSLYFHKLGTSQSEDFLVADFRQDPNLMNSGTVTEDGRYLLVYVSKGCDPVNQVYYYDLESAKNKISGKLELKPFFDKADAKYDIIDTDGDTALVLTNHQAPFFKLIRVKFGSDGNDPSKWEVVIPEDSERKLSFASAVDENKLMVGYLEDCCSKLYVNDIKTGKVLHRVPLEIGSLSGLSCDKKRSEVFFSFESFLTPTVIYRFDFKEIKNDQLNIEEIRRVQIKDFDPSKFKIQQVFTKSKDGTKIPMFIVHRADIKLDGQNVTILNGTLLLDFSYTLLE</sequence>
<reference evidence="3" key="1">
    <citation type="submission" date="2022-11" db="UniProtKB">
        <authorList>
            <consortium name="WormBaseParasite"/>
        </authorList>
    </citation>
    <scope>IDENTIFICATION</scope>
</reference>
<accession>A0A914XYS5</accession>
<dbReference type="Pfam" id="PF02897">
    <property type="entry name" value="Peptidase_S9_N"/>
    <property type="match status" value="1"/>
</dbReference>
<dbReference type="GO" id="GO:0070012">
    <property type="term" value="F:oligopeptidase activity"/>
    <property type="evidence" value="ECO:0007669"/>
    <property type="project" value="TreeGrafter"/>
</dbReference>
<dbReference type="FunFam" id="2.130.10.120:FF:000001">
    <property type="entry name" value="Prolyl endopeptidase"/>
    <property type="match status" value="1"/>
</dbReference>
<organism evidence="2 3">
    <name type="scientific">Panagrolaimus superbus</name>
    <dbReference type="NCBI Taxonomy" id="310955"/>
    <lineage>
        <taxon>Eukaryota</taxon>
        <taxon>Metazoa</taxon>
        <taxon>Ecdysozoa</taxon>
        <taxon>Nematoda</taxon>
        <taxon>Chromadorea</taxon>
        <taxon>Rhabditida</taxon>
        <taxon>Tylenchina</taxon>
        <taxon>Panagrolaimomorpha</taxon>
        <taxon>Panagrolaimoidea</taxon>
        <taxon>Panagrolaimidae</taxon>
        <taxon>Panagrolaimus</taxon>
    </lineage>
</organism>
<dbReference type="SUPFAM" id="SSF50993">
    <property type="entry name" value="Peptidase/esterase 'gauge' domain"/>
    <property type="match status" value="1"/>
</dbReference>
<dbReference type="InterPro" id="IPR051167">
    <property type="entry name" value="Prolyl_oligopep/macrocyclase"/>
</dbReference>
<dbReference type="PANTHER" id="PTHR42881">
    <property type="entry name" value="PROLYL ENDOPEPTIDASE"/>
    <property type="match status" value="1"/>
</dbReference>
<dbReference type="Proteomes" id="UP000887577">
    <property type="component" value="Unplaced"/>
</dbReference>
<dbReference type="AlphaFoldDB" id="A0A914XYS5"/>
<evidence type="ECO:0000259" key="1">
    <source>
        <dbReference type="Pfam" id="PF02897"/>
    </source>
</evidence>